<dbReference type="InterPro" id="IPR036271">
    <property type="entry name" value="Tet_transcr_reg_TetR-rel_C_sf"/>
</dbReference>
<evidence type="ECO:0000256" key="2">
    <source>
        <dbReference type="PROSITE-ProRule" id="PRU00335"/>
    </source>
</evidence>
<evidence type="ECO:0000256" key="1">
    <source>
        <dbReference type="ARBA" id="ARBA00023125"/>
    </source>
</evidence>
<organism evidence="4 5">
    <name type="scientific">Mucilaginibacter litoreus</name>
    <dbReference type="NCBI Taxonomy" id="1048221"/>
    <lineage>
        <taxon>Bacteria</taxon>
        <taxon>Pseudomonadati</taxon>
        <taxon>Bacteroidota</taxon>
        <taxon>Sphingobacteriia</taxon>
        <taxon>Sphingobacteriales</taxon>
        <taxon>Sphingobacteriaceae</taxon>
        <taxon>Mucilaginibacter</taxon>
    </lineage>
</organism>
<dbReference type="Gene3D" id="1.10.10.60">
    <property type="entry name" value="Homeodomain-like"/>
    <property type="match status" value="1"/>
</dbReference>
<dbReference type="InterPro" id="IPR009057">
    <property type="entry name" value="Homeodomain-like_sf"/>
</dbReference>
<dbReference type="RefSeq" id="WP_377115036.1">
    <property type="nucleotide sequence ID" value="NZ_JBHTHZ010000005.1"/>
</dbReference>
<reference evidence="5" key="1">
    <citation type="journal article" date="2019" name="Int. J. Syst. Evol. Microbiol.">
        <title>The Global Catalogue of Microorganisms (GCM) 10K type strain sequencing project: providing services to taxonomists for standard genome sequencing and annotation.</title>
        <authorList>
            <consortium name="The Broad Institute Genomics Platform"/>
            <consortium name="The Broad Institute Genome Sequencing Center for Infectious Disease"/>
            <person name="Wu L."/>
            <person name="Ma J."/>
        </authorList>
    </citation>
    <scope>NUCLEOTIDE SEQUENCE [LARGE SCALE GENOMIC DNA]</scope>
    <source>
        <strain evidence="5">CCUG 61484</strain>
    </source>
</reference>
<feature type="DNA-binding region" description="H-T-H motif" evidence="2">
    <location>
        <begin position="26"/>
        <end position="45"/>
    </location>
</feature>
<evidence type="ECO:0000259" key="3">
    <source>
        <dbReference type="PROSITE" id="PS50977"/>
    </source>
</evidence>
<feature type="domain" description="HTH tetR-type" evidence="3">
    <location>
        <begin position="3"/>
        <end position="63"/>
    </location>
</feature>
<dbReference type="PROSITE" id="PS50977">
    <property type="entry name" value="HTH_TETR_2"/>
    <property type="match status" value="1"/>
</dbReference>
<proteinExistence type="predicted"/>
<dbReference type="EMBL" id="JBHTHZ010000005">
    <property type="protein sequence ID" value="MFD0794155.1"/>
    <property type="molecule type" value="Genomic_DNA"/>
</dbReference>
<comment type="caution">
    <text evidence="4">The sequence shown here is derived from an EMBL/GenBank/DDBJ whole genome shotgun (WGS) entry which is preliminary data.</text>
</comment>
<dbReference type="PRINTS" id="PR00455">
    <property type="entry name" value="HTHTETR"/>
</dbReference>
<name>A0ABW3ATG1_9SPHI</name>
<dbReference type="PANTHER" id="PTHR43479">
    <property type="entry name" value="ACREF/ENVCD OPERON REPRESSOR-RELATED"/>
    <property type="match status" value="1"/>
</dbReference>
<dbReference type="SUPFAM" id="SSF46689">
    <property type="entry name" value="Homeodomain-like"/>
    <property type="match status" value="1"/>
</dbReference>
<evidence type="ECO:0000313" key="4">
    <source>
        <dbReference type="EMBL" id="MFD0794155.1"/>
    </source>
</evidence>
<keyword evidence="5" id="KW-1185">Reference proteome</keyword>
<dbReference type="Gene3D" id="1.10.357.10">
    <property type="entry name" value="Tetracycline Repressor, domain 2"/>
    <property type="match status" value="1"/>
</dbReference>
<protein>
    <submittedName>
        <fullName evidence="4">TetR/AcrR family transcriptional regulator</fullName>
    </submittedName>
</protein>
<dbReference type="InterPro" id="IPR001647">
    <property type="entry name" value="HTH_TetR"/>
</dbReference>
<gene>
    <name evidence="4" type="ORF">ACFQZX_11040</name>
</gene>
<sequence length="213" mass="24636">MSNGQIDRIIIGAEELFMQAGIKSVTMDDIARHLGMSKKTIYHFLNDKNDLVMALVKKKLAEDEEQMNNIISTSLNVIEEMINMMKCSEEIFGRINPIVIHDMQKYHPDAWAEFQRFKSEVLVKTLEELLIKGIKQGFIRSDLDVKIMAKMRVNQVEMGFNTVIFPVAQFSPWKVQYQLLEHFNYGICTLEGHKLLDQYKEANTGQSKFLKEA</sequence>
<dbReference type="PANTHER" id="PTHR43479:SF11">
    <property type="entry name" value="ACREF_ENVCD OPERON REPRESSOR-RELATED"/>
    <property type="match status" value="1"/>
</dbReference>
<dbReference type="SUPFAM" id="SSF48498">
    <property type="entry name" value="Tetracyclin repressor-like, C-terminal domain"/>
    <property type="match status" value="1"/>
</dbReference>
<dbReference type="Proteomes" id="UP001597010">
    <property type="component" value="Unassembled WGS sequence"/>
</dbReference>
<evidence type="ECO:0000313" key="5">
    <source>
        <dbReference type="Proteomes" id="UP001597010"/>
    </source>
</evidence>
<dbReference type="InterPro" id="IPR050624">
    <property type="entry name" value="HTH-type_Tx_Regulator"/>
</dbReference>
<dbReference type="Pfam" id="PF00440">
    <property type="entry name" value="TetR_N"/>
    <property type="match status" value="1"/>
</dbReference>
<keyword evidence="1 2" id="KW-0238">DNA-binding</keyword>
<accession>A0ABW3ATG1</accession>